<dbReference type="Gene3D" id="2.130.10.10">
    <property type="entry name" value="YVTN repeat-like/Quinoprotein amine dehydrogenase"/>
    <property type="match status" value="1"/>
</dbReference>
<dbReference type="EMBL" id="CP012159">
    <property type="protein sequence ID" value="AKT36053.1"/>
    <property type="molecule type" value="Genomic_DNA"/>
</dbReference>
<organism evidence="2 3">
    <name type="scientific">Chondromyces crocatus</name>
    <dbReference type="NCBI Taxonomy" id="52"/>
    <lineage>
        <taxon>Bacteria</taxon>
        <taxon>Pseudomonadati</taxon>
        <taxon>Myxococcota</taxon>
        <taxon>Polyangia</taxon>
        <taxon>Polyangiales</taxon>
        <taxon>Polyangiaceae</taxon>
        <taxon>Chondromyces</taxon>
    </lineage>
</organism>
<reference evidence="2 3" key="1">
    <citation type="submission" date="2015-07" db="EMBL/GenBank/DDBJ databases">
        <title>Genome analysis of myxobacterium Chondromyces crocatus Cm c5 reveals a high potential for natural compound synthesis and the genetic basis for the loss of fruiting body formation.</title>
        <authorList>
            <person name="Zaburannyi N."/>
            <person name="Bunk B."/>
            <person name="Maier J."/>
            <person name="Overmann J."/>
            <person name="Mueller R."/>
        </authorList>
    </citation>
    <scope>NUCLEOTIDE SEQUENCE [LARGE SCALE GENOMIC DNA]</scope>
    <source>
        <strain evidence="2 3">Cm c5</strain>
    </source>
</reference>
<name>A0A0K1E659_CHOCO</name>
<dbReference type="STRING" id="52.CMC5_001650"/>
<dbReference type="Proteomes" id="UP000067626">
    <property type="component" value="Chromosome"/>
</dbReference>
<dbReference type="OrthoDB" id="5512182at2"/>
<evidence type="ECO:0000256" key="1">
    <source>
        <dbReference type="SAM" id="SignalP"/>
    </source>
</evidence>
<keyword evidence="3" id="KW-1185">Reference proteome</keyword>
<evidence type="ECO:0008006" key="4">
    <source>
        <dbReference type="Google" id="ProtNLM"/>
    </source>
</evidence>
<feature type="chain" id="PRO_5005458945" description="Cytochrome c domain-containing protein" evidence="1">
    <location>
        <begin position="24"/>
        <end position="603"/>
    </location>
</feature>
<accession>A0A0K1E659</accession>
<dbReference type="SUPFAM" id="SSF82171">
    <property type="entry name" value="DPP6 N-terminal domain-like"/>
    <property type="match status" value="1"/>
</dbReference>
<keyword evidence="1" id="KW-0732">Signal</keyword>
<gene>
    <name evidence="2" type="ORF">CMC5_001650</name>
</gene>
<dbReference type="AlphaFoldDB" id="A0A0K1E659"/>
<dbReference type="InterPro" id="IPR015943">
    <property type="entry name" value="WD40/YVTN_repeat-like_dom_sf"/>
</dbReference>
<sequence>MSRCRFIHVTAFALMLLPATGCGGGGDGSTSGGASGQGGQGGDGVRIDVSAIRIEPLDAVLDVPHGTPVSLAYRVFGTPVSGGPEVVLDATLSFSRPGLGTFTGPQFSGSGERGGTGTVTATYGEVESTTSLTLDVHADIALDGLAPALIPAVLAATDDPALSPAWSYPEDGTVIPPNVYDVAFRFAPQGGSDAFLVRFAGEGGAVQVLTTQPELTLTPTNWNLVVDLLGPGALEVTTYGFASADPSRAGTSTRTFHRSESALRGAMYYWSSKGDHAPVQPNEDATAPRGYFRFDFTNAEPGGKAELFLGFNRAGNVCVGCHSITRDGKRFATSYEGDTRWGIFDVASTADPMQYDTGGPSDPDALGHFNTFTPDGQWLLVSGGSMLRAFDLSAPATTLAASFPTQEAATHIAVSPRDGATVLYVEDRSGPGGTRAQSGRLVRIRWDAAQRAFVDREVFLEEAGASLYYPAISPDGAWVLYNRTTSGSSLSNPLAEVWARRLDGGEPVQLSRANQGPALSNSWARWAPFTADDGHGNPRYFFTFSSVRPYGSAAGNPQLWLSSFDPSGNADDPSTPALWLPMQSLSLNNHAAQWTEIFVNVPQ</sequence>
<evidence type="ECO:0000313" key="3">
    <source>
        <dbReference type="Proteomes" id="UP000067626"/>
    </source>
</evidence>
<dbReference type="RefSeq" id="WP_156338009.1">
    <property type="nucleotide sequence ID" value="NZ_CP012159.1"/>
</dbReference>
<feature type="signal peptide" evidence="1">
    <location>
        <begin position="1"/>
        <end position="23"/>
    </location>
</feature>
<protein>
    <recommendedName>
        <fullName evidence="4">Cytochrome c domain-containing protein</fullName>
    </recommendedName>
</protein>
<proteinExistence type="predicted"/>
<evidence type="ECO:0000313" key="2">
    <source>
        <dbReference type="EMBL" id="AKT36053.1"/>
    </source>
</evidence>
<dbReference type="KEGG" id="ccro:CMC5_001650"/>